<proteinExistence type="inferred from homology"/>
<accession>A0A2I0ABM4</accession>
<dbReference type="InterPro" id="IPR000308">
    <property type="entry name" value="14-3-3"/>
</dbReference>
<evidence type="ECO:0000256" key="2">
    <source>
        <dbReference type="PIRSR" id="PIRSR000868-1"/>
    </source>
</evidence>
<name>A0A2I0ABM4_9ASPA</name>
<evidence type="ECO:0000313" key="5">
    <source>
        <dbReference type="Proteomes" id="UP000236161"/>
    </source>
</evidence>
<evidence type="ECO:0000259" key="3">
    <source>
        <dbReference type="SMART" id="SM00101"/>
    </source>
</evidence>
<dbReference type="Gene3D" id="1.20.190.20">
    <property type="entry name" value="14-3-3 domain"/>
    <property type="match status" value="1"/>
</dbReference>
<evidence type="ECO:0000313" key="4">
    <source>
        <dbReference type="EMBL" id="PKA52952.1"/>
    </source>
</evidence>
<dbReference type="InterPro" id="IPR023410">
    <property type="entry name" value="14-3-3_domain"/>
</dbReference>
<dbReference type="PIRSF" id="PIRSF000868">
    <property type="entry name" value="14-3-3"/>
    <property type="match status" value="1"/>
</dbReference>
<dbReference type="Proteomes" id="UP000236161">
    <property type="component" value="Unassembled WGS sequence"/>
</dbReference>
<dbReference type="AlphaFoldDB" id="A0A2I0ABM4"/>
<dbReference type="SUPFAM" id="SSF48445">
    <property type="entry name" value="14-3-3 protein"/>
    <property type="match status" value="1"/>
</dbReference>
<dbReference type="PRINTS" id="PR00305">
    <property type="entry name" value="1433ZETA"/>
</dbReference>
<sequence>MANARDQNLYFAKLADQAQRYEDMVTFMEKVAEAAGNGSELTAEERNLLSAAYKKASAAHRASWRILLPIEQKEKKSGGRKDRLTKITEYKVRIQSDLSSICDRVHKLLDRLLIPSASTSRSKVFYLKMKGDYYRYLAELETGSEREVAAGNALAAYNSAQNIAMVELLPTDPIRLRLALNFSVFYCEIMNAVDQACSNADQTIKQAIATGESMCEEYRKESILILQLIRDNLIRWTAELEEKGVPYL</sequence>
<gene>
    <name evidence="4" type="ORF">AXF42_Ash001933</name>
</gene>
<dbReference type="PANTHER" id="PTHR18860">
    <property type="entry name" value="14-3-3 PROTEIN"/>
    <property type="match status" value="1"/>
</dbReference>
<evidence type="ECO:0000256" key="1">
    <source>
        <dbReference type="ARBA" id="ARBA00006141"/>
    </source>
</evidence>
<keyword evidence="5" id="KW-1185">Reference proteome</keyword>
<dbReference type="SMART" id="SM00101">
    <property type="entry name" value="14_3_3"/>
    <property type="match status" value="1"/>
</dbReference>
<dbReference type="EMBL" id="KZ452001">
    <property type="protein sequence ID" value="PKA52952.1"/>
    <property type="molecule type" value="Genomic_DNA"/>
</dbReference>
<feature type="site" description="Interaction with phosphoserine on interacting protein" evidence="2">
    <location>
        <position position="135"/>
    </location>
</feature>
<feature type="domain" description="14-3-3" evidence="3">
    <location>
        <begin position="5"/>
        <end position="244"/>
    </location>
</feature>
<feature type="site" description="Interaction with phosphoserine on interacting protein" evidence="2">
    <location>
        <position position="61"/>
    </location>
</feature>
<dbReference type="Pfam" id="PF00244">
    <property type="entry name" value="14-3-3"/>
    <property type="match status" value="1"/>
</dbReference>
<organism evidence="4 5">
    <name type="scientific">Apostasia shenzhenica</name>
    <dbReference type="NCBI Taxonomy" id="1088818"/>
    <lineage>
        <taxon>Eukaryota</taxon>
        <taxon>Viridiplantae</taxon>
        <taxon>Streptophyta</taxon>
        <taxon>Embryophyta</taxon>
        <taxon>Tracheophyta</taxon>
        <taxon>Spermatophyta</taxon>
        <taxon>Magnoliopsida</taxon>
        <taxon>Liliopsida</taxon>
        <taxon>Asparagales</taxon>
        <taxon>Orchidaceae</taxon>
        <taxon>Apostasioideae</taxon>
        <taxon>Apostasia</taxon>
    </lineage>
</organism>
<comment type="similarity">
    <text evidence="1">Belongs to the 14-3-3 family.</text>
</comment>
<dbReference type="InterPro" id="IPR036815">
    <property type="entry name" value="14-3-3_dom_sf"/>
</dbReference>
<protein>
    <submittedName>
        <fullName evidence="4">14-3-3-like protein F</fullName>
    </submittedName>
</protein>
<dbReference type="OrthoDB" id="10260625at2759"/>
<reference evidence="4 5" key="1">
    <citation type="journal article" date="2017" name="Nature">
        <title>The Apostasia genome and the evolution of orchids.</title>
        <authorList>
            <person name="Zhang G.Q."/>
            <person name="Liu K.W."/>
            <person name="Li Z."/>
            <person name="Lohaus R."/>
            <person name="Hsiao Y.Y."/>
            <person name="Niu S.C."/>
            <person name="Wang J.Y."/>
            <person name="Lin Y.C."/>
            <person name="Xu Q."/>
            <person name="Chen L.J."/>
            <person name="Yoshida K."/>
            <person name="Fujiwara S."/>
            <person name="Wang Z.W."/>
            <person name="Zhang Y.Q."/>
            <person name="Mitsuda N."/>
            <person name="Wang M."/>
            <person name="Liu G.H."/>
            <person name="Pecoraro L."/>
            <person name="Huang H.X."/>
            <person name="Xiao X.J."/>
            <person name="Lin M."/>
            <person name="Wu X.Y."/>
            <person name="Wu W.L."/>
            <person name="Chen Y.Y."/>
            <person name="Chang S.B."/>
            <person name="Sakamoto S."/>
            <person name="Ohme-Takagi M."/>
            <person name="Yagi M."/>
            <person name="Zeng S.J."/>
            <person name="Shen C.Y."/>
            <person name="Yeh C.M."/>
            <person name="Luo Y.B."/>
            <person name="Tsai W.C."/>
            <person name="Van de Peer Y."/>
            <person name="Liu Z.J."/>
        </authorList>
    </citation>
    <scope>NUCLEOTIDE SEQUENCE [LARGE SCALE GENOMIC DNA]</scope>
    <source>
        <strain evidence="5">cv. Shenzhen</strain>
        <tissue evidence="4">Stem</tissue>
    </source>
</reference>
<dbReference type="STRING" id="1088818.A0A2I0ABM4"/>